<organism evidence="2 3">
    <name type="scientific">Gymnopus androsaceus JB14</name>
    <dbReference type="NCBI Taxonomy" id="1447944"/>
    <lineage>
        <taxon>Eukaryota</taxon>
        <taxon>Fungi</taxon>
        <taxon>Dikarya</taxon>
        <taxon>Basidiomycota</taxon>
        <taxon>Agaricomycotina</taxon>
        <taxon>Agaricomycetes</taxon>
        <taxon>Agaricomycetidae</taxon>
        <taxon>Agaricales</taxon>
        <taxon>Marasmiineae</taxon>
        <taxon>Omphalotaceae</taxon>
        <taxon>Gymnopus</taxon>
    </lineage>
</organism>
<name>A0A6A4GPC3_9AGAR</name>
<accession>A0A6A4GPC3</accession>
<sequence length="290" mass="32921">MPNNAFTMKWRLPTPVLNHIKGGEEAIFEELIGDEEYEDESVDGSELVYSAVEEGEDAPENVYELEFISDNEYMPGVDSEEESEDNEDVDTEPSFLGSNLRIEPPTAKVFVSTYILPSSPCLTPNLSAPTHLPIPKLNPSEVIKAVKAILTGAISIPDDVKFANHPNWPKSVFVAIAINQDDREKLQTFIYVVKAQWFKLWPIKPVEEGCLVHFLLKSHQCLNELSIKFHNLQLPRQLLPRDSPKFEAITLKESLWKNRSDEFMSTWNLIKFHLPEAIPKFEGTALKESL</sequence>
<evidence type="ECO:0000313" key="2">
    <source>
        <dbReference type="EMBL" id="KAE9387306.1"/>
    </source>
</evidence>
<protein>
    <submittedName>
        <fullName evidence="2">Uncharacterized protein</fullName>
    </submittedName>
</protein>
<dbReference type="AlphaFoldDB" id="A0A6A4GPC3"/>
<reference evidence="2" key="1">
    <citation type="journal article" date="2019" name="Environ. Microbiol.">
        <title>Fungal ecological strategies reflected in gene transcription - a case study of two litter decomposers.</title>
        <authorList>
            <person name="Barbi F."/>
            <person name="Kohler A."/>
            <person name="Barry K."/>
            <person name="Baskaran P."/>
            <person name="Daum C."/>
            <person name="Fauchery L."/>
            <person name="Ihrmark K."/>
            <person name="Kuo A."/>
            <person name="LaButti K."/>
            <person name="Lipzen A."/>
            <person name="Morin E."/>
            <person name="Grigoriev I.V."/>
            <person name="Henrissat B."/>
            <person name="Lindahl B."/>
            <person name="Martin F."/>
        </authorList>
    </citation>
    <scope>NUCLEOTIDE SEQUENCE</scope>
    <source>
        <strain evidence="2">JB14</strain>
    </source>
</reference>
<keyword evidence="3" id="KW-1185">Reference proteome</keyword>
<dbReference type="EMBL" id="ML769809">
    <property type="protein sequence ID" value="KAE9387306.1"/>
    <property type="molecule type" value="Genomic_DNA"/>
</dbReference>
<dbReference type="Proteomes" id="UP000799118">
    <property type="component" value="Unassembled WGS sequence"/>
</dbReference>
<proteinExistence type="predicted"/>
<evidence type="ECO:0000256" key="1">
    <source>
        <dbReference type="SAM" id="MobiDB-lite"/>
    </source>
</evidence>
<gene>
    <name evidence="2" type="ORF">BT96DRAFT_948461</name>
</gene>
<evidence type="ECO:0000313" key="3">
    <source>
        <dbReference type="Proteomes" id="UP000799118"/>
    </source>
</evidence>
<feature type="region of interest" description="Disordered" evidence="1">
    <location>
        <begin position="75"/>
        <end position="97"/>
    </location>
</feature>
<feature type="compositionally biased region" description="Acidic residues" evidence="1">
    <location>
        <begin position="78"/>
        <end position="91"/>
    </location>
</feature>